<evidence type="ECO:0000256" key="1">
    <source>
        <dbReference type="ARBA" id="ARBA00001974"/>
    </source>
</evidence>
<evidence type="ECO:0000313" key="9">
    <source>
        <dbReference type="RefSeq" id="XP_008487133.1"/>
    </source>
</evidence>
<feature type="binding site" evidence="5">
    <location>
        <position position="184"/>
    </location>
    <ligand>
        <name>FAD</name>
        <dbReference type="ChEBI" id="CHEBI:57692"/>
    </ligand>
</feature>
<dbReference type="PaxDb" id="121845-A0A1S3DU64"/>
<dbReference type="KEGG" id="dci:103523903"/>
<dbReference type="PIRSF" id="PIRSF000137">
    <property type="entry name" value="Alcohol_oxidase"/>
    <property type="match status" value="1"/>
</dbReference>
<dbReference type="InterPro" id="IPR007867">
    <property type="entry name" value="GMC_OxRtase_C"/>
</dbReference>
<comment type="similarity">
    <text evidence="2">Belongs to the GMC oxidoreductase family.</text>
</comment>
<dbReference type="InterPro" id="IPR000172">
    <property type="entry name" value="GMC_OxRdtase_N"/>
</dbReference>
<keyword evidence="3" id="KW-0285">Flavoprotein</keyword>
<accession>A0A1S3DU64</accession>
<dbReference type="InterPro" id="IPR036188">
    <property type="entry name" value="FAD/NAD-bd_sf"/>
</dbReference>
<dbReference type="GO" id="GO:0016614">
    <property type="term" value="F:oxidoreductase activity, acting on CH-OH group of donors"/>
    <property type="evidence" value="ECO:0007669"/>
    <property type="project" value="InterPro"/>
</dbReference>
<evidence type="ECO:0000256" key="5">
    <source>
        <dbReference type="PIRSR" id="PIRSR000137-2"/>
    </source>
</evidence>
<dbReference type="GO" id="GO:0050660">
    <property type="term" value="F:flavin adenine dinucleotide binding"/>
    <property type="evidence" value="ECO:0007669"/>
    <property type="project" value="InterPro"/>
</dbReference>
<gene>
    <name evidence="9" type="primary">LOC103523903</name>
</gene>
<dbReference type="Proteomes" id="UP000079169">
    <property type="component" value="Unplaced"/>
</dbReference>
<keyword evidence="4 5" id="KW-0274">FAD</keyword>
<dbReference type="AlphaFoldDB" id="A0A1S3DU64"/>
<dbReference type="Gene3D" id="3.50.50.60">
    <property type="entry name" value="FAD/NAD(P)-binding domain"/>
    <property type="match status" value="1"/>
</dbReference>
<dbReference type="RefSeq" id="XP_008487133.1">
    <property type="nucleotide sequence ID" value="XM_008488911.3"/>
</dbReference>
<evidence type="ECO:0000313" key="8">
    <source>
        <dbReference type="Proteomes" id="UP000079169"/>
    </source>
</evidence>
<name>A0A1S3DU64_DIACI</name>
<dbReference type="Pfam" id="PF05199">
    <property type="entry name" value="GMC_oxred_C"/>
    <property type="match status" value="1"/>
</dbReference>
<evidence type="ECO:0000259" key="6">
    <source>
        <dbReference type="Pfam" id="PF00732"/>
    </source>
</evidence>
<feature type="domain" description="Glucose-methanol-choline oxidoreductase C-terminal" evidence="7">
    <location>
        <begin position="370"/>
        <end position="511"/>
    </location>
</feature>
<evidence type="ECO:0000256" key="4">
    <source>
        <dbReference type="ARBA" id="ARBA00022827"/>
    </source>
</evidence>
<dbReference type="SUPFAM" id="SSF51905">
    <property type="entry name" value="FAD/NAD(P)-binding domain"/>
    <property type="match status" value="1"/>
</dbReference>
<feature type="binding site" evidence="5">
    <location>
        <position position="39"/>
    </location>
    <ligand>
        <name>FAD</name>
        <dbReference type="ChEBI" id="CHEBI:57692"/>
    </ligand>
</feature>
<feature type="domain" description="Glucose-methanol-choline oxidoreductase N-terminal" evidence="6">
    <location>
        <begin position="31"/>
        <end position="263"/>
    </location>
</feature>
<comment type="cofactor">
    <cofactor evidence="1 5">
        <name>FAD</name>
        <dbReference type="ChEBI" id="CHEBI:57692"/>
    </cofactor>
</comment>
<proteinExistence type="inferred from homology"/>
<evidence type="ECO:0000259" key="7">
    <source>
        <dbReference type="Pfam" id="PF05199"/>
    </source>
</evidence>
<organism evidence="8 9">
    <name type="scientific">Diaphorina citri</name>
    <name type="common">Asian citrus psyllid</name>
    <dbReference type="NCBI Taxonomy" id="121845"/>
    <lineage>
        <taxon>Eukaryota</taxon>
        <taxon>Metazoa</taxon>
        <taxon>Ecdysozoa</taxon>
        <taxon>Arthropoda</taxon>
        <taxon>Hexapoda</taxon>
        <taxon>Insecta</taxon>
        <taxon>Pterygota</taxon>
        <taxon>Neoptera</taxon>
        <taxon>Paraneoptera</taxon>
        <taxon>Hemiptera</taxon>
        <taxon>Sternorrhyncha</taxon>
        <taxon>Psylloidea</taxon>
        <taxon>Psyllidae</taxon>
        <taxon>Diaphorininae</taxon>
        <taxon>Diaphorina</taxon>
    </lineage>
</organism>
<dbReference type="PANTHER" id="PTHR11552:SF147">
    <property type="entry name" value="CHOLINE DEHYDROGENASE, MITOCHONDRIAL"/>
    <property type="match status" value="1"/>
</dbReference>
<dbReference type="GeneID" id="103523903"/>
<dbReference type="SUPFAM" id="SSF54373">
    <property type="entry name" value="FAD-linked reductases, C-terminal domain"/>
    <property type="match status" value="1"/>
</dbReference>
<protein>
    <submittedName>
        <fullName evidence="9">Uncharacterized protein LOC103523903</fullName>
    </submittedName>
</protein>
<sequence length="541" mass="60802">MWHESIQDSKLDWGFVLESNPSYGLGLKDNVVRLNQARVLGGSSIINDMIHDRGSQYDYERWEGLNMTGWTYSDMDAIYTRIERTKLDTVRTETESETVTVDNDGTVTITTIKTEKINLLRSTFSKAFEDIGFKSPDTFTVSDHVGIAPPMYYLKDGQRMIASSIFLRAIKDKNTVQVSKNSEVTKLCFDETKTKVTGVEFRNPQGKTIKVNANREVVLAANSINSVRILQQSGVGDAALLSKYNIPLVKNLPGVGKRLSLHPMFFGLSYTFTKTPVSSYTINEIIYEYLTQRTGRFTDIGMSNFIGYLDTDFKGNPDVAVTQYYFPAQDTLFLRGHLKAWNVNDDLVERFVKVNADKPILIIGLVSLCPKAEGVVEINSNDPTKNPTIRYPLYTEEEDIKNILTAVKMVDRVMKYRDFKNFQTNSVQLEIKECAKCKYQSEEYYRCAIKYLSTTTNHPTGTLRMGPPSDPLAVVGPDFRVNGFSNLRVVGEPVIPVEMVTDSSAVALMLAERCATFIQSPVNVTTVTKTTVEKTSVISED</sequence>
<dbReference type="PANTHER" id="PTHR11552">
    <property type="entry name" value="GLUCOSE-METHANOL-CHOLINE GMC OXIDOREDUCTASE"/>
    <property type="match status" value="1"/>
</dbReference>
<evidence type="ECO:0000256" key="2">
    <source>
        <dbReference type="ARBA" id="ARBA00010790"/>
    </source>
</evidence>
<dbReference type="Pfam" id="PF00732">
    <property type="entry name" value="GMC_oxred_N"/>
    <property type="match status" value="1"/>
</dbReference>
<reference evidence="9" key="1">
    <citation type="submission" date="2025-08" db="UniProtKB">
        <authorList>
            <consortium name="RefSeq"/>
        </authorList>
    </citation>
    <scope>IDENTIFICATION</scope>
</reference>
<dbReference type="OMA" id="MWHESIQ"/>
<evidence type="ECO:0000256" key="3">
    <source>
        <dbReference type="ARBA" id="ARBA00022630"/>
    </source>
</evidence>
<dbReference type="STRING" id="121845.A0A1S3DU64"/>
<keyword evidence="8" id="KW-1185">Reference proteome</keyword>
<dbReference type="Gene3D" id="3.30.560.10">
    <property type="entry name" value="Glucose Oxidase, domain 3"/>
    <property type="match status" value="1"/>
</dbReference>
<dbReference type="InterPro" id="IPR012132">
    <property type="entry name" value="GMC_OxRdtase"/>
</dbReference>